<feature type="compositionally biased region" description="Basic and acidic residues" evidence="1">
    <location>
        <begin position="431"/>
        <end position="440"/>
    </location>
</feature>
<dbReference type="EMBL" id="HBNR01052117">
    <property type="protein sequence ID" value="CAE4616765.1"/>
    <property type="molecule type" value="Transcribed_RNA"/>
</dbReference>
<feature type="compositionally biased region" description="Basic and acidic residues" evidence="1">
    <location>
        <begin position="529"/>
        <end position="549"/>
    </location>
</feature>
<feature type="compositionally biased region" description="Low complexity" evidence="1">
    <location>
        <begin position="421"/>
        <end position="430"/>
    </location>
</feature>
<feature type="compositionally biased region" description="Basic and acidic residues" evidence="1">
    <location>
        <begin position="449"/>
        <end position="465"/>
    </location>
</feature>
<feature type="compositionally biased region" description="Low complexity" evidence="1">
    <location>
        <begin position="565"/>
        <end position="602"/>
    </location>
</feature>
<evidence type="ECO:0000256" key="1">
    <source>
        <dbReference type="SAM" id="MobiDB-lite"/>
    </source>
</evidence>
<feature type="region of interest" description="Disordered" evidence="1">
    <location>
        <begin position="258"/>
        <end position="281"/>
    </location>
</feature>
<gene>
    <name evidence="2" type="ORF">AMON00008_LOCUS36536</name>
</gene>
<feature type="compositionally biased region" description="Acidic residues" evidence="1">
    <location>
        <begin position="258"/>
        <end position="269"/>
    </location>
</feature>
<evidence type="ECO:0000313" key="2">
    <source>
        <dbReference type="EMBL" id="CAE4616765.1"/>
    </source>
</evidence>
<protein>
    <submittedName>
        <fullName evidence="2">Uncharacterized protein</fullName>
    </submittedName>
</protein>
<feature type="compositionally biased region" description="Low complexity" evidence="1">
    <location>
        <begin position="297"/>
        <end position="367"/>
    </location>
</feature>
<sequence>MSWYVSQDGEQIWIARDETVYTLVECDEKKLPLENLTYLTVNSRKTVYHEHTCAEDLLADGKSRVPRRKRDNNSGRERGFILRAEVEETPLQRVVPCFKASAQKLVDDHEVSRVDADDAVNTKRKKNKEEKRVNLNLGLNECRVETTARINHFAHGAGFRVEVAQGSVTQRIYFYTGRRQIPYREWHEVLTEAIASTGSHVMLARRAEGVEADAAKEGQDGTGDKEKDDLIRVTKIRKDKAQQEDEAWLERMMGMAGEEEGDQGSDPDSGDQPAEDEHSASVLPAPVSSAVASAPLSFSPTARPATARATAAPSQTARSAAASSQTSRSAAAPSQTAWSAAAPSQTSRSAAAPSQTAWSAAAPSQTARPTAVPSQPSREPKPAEPTRSTRAAPERWEPTIRDWRHVRDPPEHLGYTKDWSAEAPEAGAEAQEWRDWRQRDNNCSGWSDYPRDQSYRDWDEWKPRDNNTTANGNSNSSSNNNSYSRWSDQSRDRSHWDHDEWKSRGPAHRSEHQPRGQGGEARVPTTTEHNWRLRDPAQRVERPHAERHAGRNGRPAAQGQDWLQKGRQAAAAAGPAKKPQQQQQQQQKQQRQPQQQPQQPHQAPKERAKAPQSRTSKAVRDQGAKCFECGRGKPLKLFLDEDDGNPYCHACWVEFYGLVPPLK</sequence>
<proteinExistence type="predicted"/>
<feature type="compositionally biased region" description="Low complexity" evidence="1">
    <location>
        <begin position="466"/>
        <end position="484"/>
    </location>
</feature>
<dbReference type="AlphaFoldDB" id="A0A7S4RK38"/>
<feature type="compositionally biased region" description="Basic and acidic residues" evidence="1">
    <location>
        <begin position="392"/>
        <end position="415"/>
    </location>
</feature>
<name>A0A7S4RK38_9DINO</name>
<accession>A0A7S4RK38</accession>
<reference evidence="2" key="1">
    <citation type="submission" date="2021-01" db="EMBL/GenBank/DDBJ databases">
        <authorList>
            <person name="Corre E."/>
            <person name="Pelletier E."/>
            <person name="Niang G."/>
            <person name="Scheremetjew M."/>
            <person name="Finn R."/>
            <person name="Kale V."/>
            <person name="Holt S."/>
            <person name="Cochrane G."/>
            <person name="Meng A."/>
            <person name="Brown T."/>
            <person name="Cohen L."/>
        </authorList>
    </citation>
    <scope>NUCLEOTIDE SEQUENCE</scope>
    <source>
        <strain evidence="2">CCMP3105</strain>
    </source>
</reference>
<feature type="region of interest" description="Disordered" evidence="1">
    <location>
        <begin position="297"/>
        <end position="623"/>
    </location>
</feature>
<organism evidence="2">
    <name type="scientific">Alexandrium monilatum</name>
    <dbReference type="NCBI Taxonomy" id="311494"/>
    <lineage>
        <taxon>Eukaryota</taxon>
        <taxon>Sar</taxon>
        <taxon>Alveolata</taxon>
        <taxon>Dinophyceae</taxon>
        <taxon>Gonyaulacales</taxon>
        <taxon>Pyrocystaceae</taxon>
        <taxon>Alexandrium</taxon>
    </lineage>
</organism>
<feature type="compositionally biased region" description="Basic and acidic residues" evidence="1">
    <location>
        <begin position="488"/>
        <end position="514"/>
    </location>
</feature>